<dbReference type="GO" id="GO:0016020">
    <property type="term" value="C:membrane"/>
    <property type="evidence" value="ECO:0007669"/>
    <property type="project" value="UniProtKB-SubCell"/>
</dbReference>
<evidence type="ECO:0000313" key="9">
    <source>
        <dbReference type="EMBL" id="KIK08148.1"/>
    </source>
</evidence>
<dbReference type="STRING" id="1095629.A0A0C9YJ82"/>
<keyword evidence="4 8" id="KW-1133">Transmembrane helix</keyword>
<dbReference type="Proteomes" id="UP000054477">
    <property type="component" value="Unassembled WGS sequence"/>
</dbReference>
<dbReference type="PANTHER" id="PTHR33281">
    <property type="entry name" value="UPF0187 PROTEIN YNEE"/>
    <property type="match status" value="1"/>
</dbReference>
<gene>
    <name evidence="9" type="ORF">K443DRAFT_672630</name>
</gene>
<feature type="transmembrane region" description="Helical" evidence="8">
    <location>
        <begin position="41"/>
        <end position="59"/>
    </location>
</feature>
<dbReference type="PANTHER" id="PTHR33281:SF21">
    <property type="entry name" value="MEMBRANE PROTEIN"/>
    <property type="match status" value="1"/>
</dbReference>
<comment type="subcellular location">
    <subcellularLocation>
        <location evidence="1">Membrane</location>
        <topology evidence="1">Multi-pass membrane protein</topology>
    </subcellularLocation>
</comment>
<name>A0A0C9YJ82_9AGAR</name>
<keyword evidence="3 8" id="KW-0812">Transmembrane</keyword>
<dbReference type="HOGENOM" id="CLU_029790_6_0_1"/>
<protein>
    <submittedName>
        <fullName evidence="9">Unplaced genomic scaffold K443scaffold_8, whole genome shotgun sequence</fullName>
    </submittedName>
</protein>
<dbReference type="OrthoDB" id="1368at2759"/>
<evidence type="ECO:0000256" key="7">
    <source>
        <dbReference type="SAM" id="MobiDB-lite"/>
    </source>
</evidence>
<keyword evidence="5" id="KW-0406">Ion transport</keyword>
<accession>A0A0C9YJ82</accession>
<keyword evidence="10" id="KW-1185">Reference proteome</keyword>
<dbReference type="EMBL" id="KN838543">
    <property type="protein sequence ID" value="KIK08148.1"/>
    <property type="molecule type" value="Genomic_DNA"/>
</dbReference>
<feature type="region of interest" description="Disordered" evidence="7">
    <location>
        <begin position="199"/>
        <end position="249"/>
    </location>
</feature>
<dbReference type="Pfam" id="PF25539">
    <property type="entry name" value="Bestrophin_2"/>
    <property type="match status" value="2"/>
</dbReference>
<keyword evidence="2" id="KW-0813">Transport</keyword>
<reference evidence="10" key="2">
    <citation type="submission" date="2015-01" db="EMBL/GenBank/DDBJ databases">
        <title>Evolutionary Origins and Diversification of the Mycorrhizal Mutualists.</title>
        <authorList>
            <consortium name="DOE Joint Genome Institute"/>
            <consortium name="Mycorrhizal Genomics Consortium"/>
            <person name="Kohler A."/>
            <person name="Kuo A."/>
            <person name="Nagy L.G."/>
            <person name="Floudas D."/>
            <person name="Copeland A."/>
            <person name="Barry K.W."/>
            <person name="Cichocki N."/>
            <person name="Veneault-Fourrey C."/>
            <person name="LaButti K."/>
            <person name="Lindquist E.A."/>
            <person name="Lipzen A."/>
            <person name="Lundell T."/>
            <person name="Morin E."/>
            <person name="Murat C."/>
            <person name="Riley R."/>
            <person name="Ohm R."/>
            <person name="Sun H."/>
            <person name="Tunlid A."/>
            <person name="Henrissat B."/>
            <person name="Grigoriev I.V."/>
            <person name="Hibbett D.S."/>
            <person name="Martin F."/>
        </authorList>
    </citation>
    <scope>NUCLEOTIDE SEQUENCE [LARGE SCALE GENOMIC DNA]</scope>
    <source>
        <strain evidence="10">LaAM-08-1</strain>
    </source>
</reference>
<evidence type="ECO:0000256" key="1">
    <source>
        <dbReference type="ARBA" id="ARBA00004141"/>
    </source>
</evidence>
<evidence type="ECO:0000256" key="5">
    <source>
        <dbReference type="ARBA" id="ARBA00023065"/>
    </source>
</evidence>
<evidence type="ECO:0000313" key="10">
    <source>
        <dbReference type="Proteomes" id="UP000054477"/>
    </source>
</evidence>
<evidence type="ECO:0000256" key="3">
    <source>
        <dbReference type="ARBA" id="ARBA00022692"/>
    </source>
</evidence>
<sequence length="422" mass="47483">MKSSFSSVLHLKAPMIKRRHLRRYSWLPDVFRLKGSIVSRIAGPVLTVTIFASFIAYASQQGYKLIWTNSIVPLLSVVFLHSTSYDRYWEGRKCFSAVTSHTRNFARQVWVNVNLPPTDMQPPGSKGKTPTTDVTLHQLRRRKTEALRLCLAFVFATKHYLRGEDGINYADYHGVLPNYFLHYDEMVFNSHQTSMASTYAATKDGSVDPSRKDASSTRSGSSTPDPARPDATKRVRPKRSKPQLANQSTPLLAGAHRSIEIPYADEVSLPLPLVIAHELSRIIFQFRRDGFLETVGPAGTNALTQIIQGLVEQLSAMERVANTPIPISYGIHLKQCVTLYLFALPLTLVNDLGWASVPIVTVVAFTFMGIEGIAEEIEMPFGTDERDLPLDRYCQDLKEEIERVNLFLSASFSDVCYPQLYY</sequence>
<organism evidence="9 10">
    <name type="scientific">Laccaria amethystina LaAM-08-1</name>
    <dbReference type="NCBI Taxonomy" id="1095629"/>
    <lineage>
        <taxon>Eukaryota</taxon>
        <taxon>Fungi</taxon>
        <taxon>Dikarya</taxon>
        <taxon>Basidiomycota</taxon>
        <taxon>Agaricomycotina</taxon>
        <taxon>Agaricomycetes</taxon>
        <taxon>Agaricomycetidae</taxon>
        <taxon>Agaricales</taxon>
        <taxon>Agaricineae</taxon>
        <taxon>Hydnangiaceae</taxon>
        <taxon>Laccaria</taxon>
    </lineage>
</organism>
<evidence type="ECO:0000256" key="2">
    <source>
        <dbReference type="ARBA" id="ARBA00022448"/>
    </source>
</evidence>
<dbReference type="GO" id="GO:0005254">
    <property type="term" value="F:chloride channel activity"/>
    <property type="evidence" value="ECO:0007669"/>
    <property type="project" value="InterPro"/>
</dbReference>
<dbReference type="AlphaFoldDB" id="A0A0C9YJ82"/>
<evidence type="ECO:0000256" key="6">
    <source>
        <dbReference type="ARBA" id="ARBA00023136"/>
    </source>
</evidence>
<reference evidence="9 10" key="1">
    <citation type="submission" date="2014-04" db="EMBL/GenBank/DDBJ databases">
        <authorList>
            <consortium name="DOE Joint Genome Institute"/>
            <person name="Kuo A."/>
            <person name="Kohler A."/>
            <person name="Nagy L.G."/>
            <person name="Floudas D."/>
            <person name="Copeland A."/>
            <person name="Barry K.W."/>
            <person name="Cichocki N."/>
            <person name="Veneault-Fourrey C."/>
            <person name="LaButti K."/>
            <person name="Lindquist E.A."/>
            <person name="Lipzen A."/>
            <person name="Lundell T."/>
            <person name="Morin E."/>
            <person name="Murat C."/>
            <person name="Sun H."/>
            <person name="Tunlid A."/>
            <person name="Henrissat B."/>
            <person name="Grigoriev I.V."/>
            <person name="Hibbett D.S."/>
            <person name="Martin F."/>
            <person name="Nordberg H.P."/>
            <person name="Cantor M.N."/>
            <person name="Hua S.X."/>
        </authorList>
    </citation>
    <scope>NUCLEOTIDE SEQUENCE [LARGE SCALE GENOMIC DNA]</scope>
    <source>
        <strain evidence="9 10">LaAM-08-1</strain>
    </source>
</reference>
<keyword evidence="6 8" id="KW-0472">Membrane</keyword>
<evidence type="ECO:0000256" key="4">
    <source>
        <dbReference type="ARBA" id="ARBA00022989"/>
    </source>
</evidence>
<evidence type="ECO:0000256" key="8">
    <source>
        <dbReference type="SAM" id="Phobius"/>
    </source>
</evidence>
<dbReference type="InterPro" id="IPR044669">
    <property type="entry name" value="YneE/VCCN1/2-like"/>
</dbReference>
<feature type="compositionally biased region" description="Basic and acidic residues" evidence="7">
    <location>
        <begin position="205"/>
        <end position="215"/>
    </location>
</feature>
<feature type="transmembrane region" description="Helical" evidence="8">
    <location>
        <begin position="65"/>
        <end position="83"/>
    </location>
</feature>
<proteinExistence type="predicted"/>